<dbReference type="GO" id="GO:0000124">
    <property type="term" value="C:SAGA complex"/>
    <property type="evidence" value="ECO:0007669"/>
    <property type="project" value="TreeGrafter"/>
</dbReference>
<dbReference type="GO" id="GO:0006357">
    <property type="term" value="P:regulation of transcription by RNA polymerase II"/>
    <property type="evidence" value="ECO:0007669"/>
    <property type="project" value="TreeGrafter"/>
</dbReference>
<evidence type="ECO:0000313" key="12">
    <source>
        <dbReference type="EMBL" id="KAA0187441.1"/>
    </source>
</evidence>
<evidence type="ECO:0000256" key="6">
    <source>
        <dbReference type="ARBA" id="ARBA00023015"/>
    </source>
</evidence>
<evidence type="ECO:0000256" key="7">
    <source>
        <dbReference type="ARBA" id="ARBA00023159"/>
    </source>
</evidence>
<keyword evidence="8" id="KW-0804">Transcription</keyword>
<dbReference type="PANTHER" id="PTHR46367">
    <property type="entry name" value="ATAXIN-7-LIKE PROTEIN 3"/>
    <property type="match status" value="1"/>
</dbReference>
<evidence type="ECO:0000256" key="3">
    <source>
        <dbReference type="ARBA" id="ARBA00022771"/>
    </source>
</evidence>
<dbReference type="EMBL" id="LUCM01009108">
    <property type="protein sequence ID" value="KAA0187441.1"/>
    <property type="molecule type" value="Genomic_DNA"/>
</dbReference>
<organism evidence="12 13">
    <name type="scientific">Fasciolopsis buskii</name>
    <dbReference type="NCBI Taxonomy" id="27845"/>
    <lineage>
        <taxon>Eukaryota</taxon>
        <taxon>Metazoa</taxon>
        <taxon>Spiralia</taxon>
        <taxon>Lophotrochozoa</taxon>
        <taxon>Platyhelminthes</taxon>
        <taxon>Trematoda</taxon>
        <taxon>Digenea</taxon>
        <taxon>Plagiorchiida</taxon>
        <taxon>Echinostomata</taxon>
        <taxon>Echinostomatoidea</taxon>
        <taxon>Fasciolidae</taxon>
        <taxon>Fasciolopsis</taxon>
    </lineage>
</organism>
<proteinExistence type="inferred from homology"/>
<dbReference type="GO" id="GO:0071819">
    <property type="term" value="C:DUBm complex"/>
    <property type="evidence" value="ECO:0007669"/>
    <property type="project" value="TreeGrafter"/>
</dbReference>
<evidence type="ECO:0000256" key="11">
    <source>
        <dbReference type="SAM" id="MobiDB-lite"/>
    </source>
</evidence>
<dbReference type="InterPro" id="IPR013246">
    <property type="entry name" value="SAGA_su_Sgf11"/>
</dbReference>
<dbReference type="GO" id="GO:0008270">
    <property type="term" value="F:zinc ion binding"/>
    <property type="evidence" value="ECO:0007669"/>
    <property type="project" value="UniProtKB-KW"/>
</dbReference>
<dbReference type="Proteomes" id="UP000728185">
    <property type="component" value="Unassembled WGS sequence"/>
</dbReference>
<dbReference type="GO" id="GO:0003713">
    <property type="term" value="F:transcription coactivator activity"/>
    <property type="evidence" value="ECO:0007669"/>
    <property type="project" value="TreeGrafter"/>
</dbReference>
<dbReference type="OrthoDB" id="21557at2759"/>
<keyword evidence="13" id="KW-1185">Reference proteome</keyword>
<feature type="region of interest" description="Disordered" evidence="11">
    <location>
        <begin position="129"/>
        <end position="170"/>
    </location>
</feature>
<feature type="compositionally biased region" description="Polar residues" evidence="11">
    <location>
        <begin position="206"/>
        <end position="237"/>
    </location>
</feature>
<sequence>MQRKANGLKMPTKTSMDNPLFTEVLNDVVDDIIDSCILDGIFTMHRAIKLDYFHVIAPDQTNDSELLENGSLRMGASSGRESAKAGSCCRCVKCHSKVAATRFAPHLSNCMGLGRNSSRRANKRIAEQQRLEDFDDEMDEDSTVDSPAASANASDSPHSSRCTNGATNKHHSPLKLTISLVSVPGKSDTSTKHVVRAVNVNQAVDSTRVSQDQRSSLPRPNSKNHAVSHKNSGSTVHKTLDSEIVLKEARVTLTSQDIHFPRNVTG</sequence>
<keyword evidence="7 10" id="KW-0010">Activator</keyword>
<gene>
    <name evidence="12" type="ORF">FBUS_02159</name>
</gene>
<dbReference type="Pfam" id="PF08209">
    <property type="entry name" value="Sgf11"/>
    <property type="match status" value="1"/>
</dbReference>
<keyword evidence="9" id="KW-0539">Nucleus</keyword>
<evidence type="ECO:0000256" key="2">
    <source>
        <dbReference type="ARBA" id="ARBA00022723"/>
    </source>
</evidence>
<reference evidence="12" key="1">
    <citation type="submission" date="2019-05" db="EMBL/GenBank/DDBJ databases">
        <title>Annotation for the trematode Fasciolopsis buski.</title>
        <authorList>
            <person name="Choi Y.-J."/>
        </authorList>
    </citation>
    <scope>NUCLEOTIDE SEQUENCE</scope>
    <source>
        <strain evidence="12">HT</strain>
        <tissue evidence="12">Whole worm</tissue>
    </source>
</reference>
<evidence type="ECO:0000256" key="4">
    <source>
        <dbReference type="ARBA" id="ARBA00022833"/>
    </source>
</evidence>
<evidence type="ECO:0000256" key="10">
    <source>
        <dbReference type="RuleBase" id="RU261113"/>
    </source>
</evidence>
<feature type="region of interest" description="Disordered" evidence="11">
    <location>
        <begin position="206"/>
        <end position="238"/>
    </location>
</feature>
<evidence type="ECO:0000256" key="8">
    <source>
        <dbReference type="ARBA" id="ARBA00023163"/>
    </source>
</evidence>
<keyword evidence="6" id="KW-0805">Transcription regulation</keyword>
<accession>A0A8E0RTA8</accession>
<keyword evidence="5" id="KW-0156">Chromatin regulator</keyword>
<keyword evidence="3" id="KW-0863">Zinc-finger</keyword>
<dbReference type="PANTHER" id="PTHR46367:SF1">
    <property type="entry name" value="ATAXIN-7-LIKE PROTEIN 3"/>
    <property type="match status" value="1"/>
</dbReference>
<evidence type="ECO:0000313" key="13">
    <source>
        <dbReference type="Proteomes" id="UP000728185"/>
    </source>
</evidence>
<comment type="function">
    <text evidence="10">Component of the transcription regulatory histone acetylation (HAT) complex SAGA, a multiprotein complex that activates transcription by remodeling chromatin and mediating histone acetylation and deubiquitination. Within the SAGA complex, participates in a subcomplex that specifically deubiquitinates histone H2B. The SAGA complex is recruited to specific gene promoters by activators, where it is required for transcription.</text>
</comment>
<comment type="similarity">
    <text evidence="10">Belongs to the SGF11 family.</text>
</comment>
<comment type="subcellular location">
    <subcellularLocation>
        <location evidence="1 10">Nucleus</location>
    </subcellularLocation>
</comment>
<dbReference type="InterPro" id="IPR051078">
    <property type="entry name" value="SGF11"/>
</dbReference>
<dbReference type="AlphaFoldDB" id="A0A8E0RTA8"/>
<feature type="compositionally biased region" description="Acidic residues" evidence="11">
    <location>
        <begin position="133"/>
        <end position="143"/>
    </location>
</feature>
<evidence type="ECO:0000256" key="1">
    <source>
        <dbReference type="ARBA" id="ARBA00004123"/>
    </source>
</evidence>
<comment type="subunit">
    <text evidence="10">Component of some SAGA transcription coactivator-HAT complexes.</text>
</comment>
<dbReference type="GO" id="GO:0006325">
    <property type="term" value="P:chromatin organization"/>
    <property type="evidence" value="ECO:0007669"/>
    <property type="project" value="UniProtKB-KW"/>
</dbReference>
<evidence type="ECO:0000256" key="9">
    <source>
        <dbReference type="ARBA" id="ARBA00023242"/>
    </source>
</evidence>
<keyword evidence="2" id="KW-0479">Metal-binding</keyword>
<keyword evidence="4" id="KW-0862">Zinc</keyword>
<protein>
    <recommendedName>
        <fullName evidence="10">SAGA-associated factor 11</fullName>
    </recommendedName>
</protein>
<feature type="compositionally biased region" description="Low complexity" evidence="11">
    <location>
        <begin position="145"/>
        <end position="160"/>
    </location>
</feature>
<comment type="caution">
    <text evidence="12">The sequence shown here is derived from an EMBL/GenBank/DDBJ whole genome shotgun (WGS) entry which is preliminary data.</text>
</comment>
<evidence type="ECO:0000256" key="5">
    <source>
        <dbReference type="ARBA" id="ARBA00022853"/>
    </source>
</evidence>
<name>A0A8E0RTA8_9TREM</name>